<dbReference type="Proteomes" id="UP001176941">
    <property type="component" value="Chromosome 10"/>
</dbReference>
<gene>
    <name evidence="1" type="ORF">MRATA1EN1_LOCUS1926</name>
</gene>
<keyword evidence="2" id="KW-1185">Reference proteome</keyword>
<reference evidence="1" key="1">
    <citation type="submission" date="2023-04" db="EMBL/GenBank/DDBJ databases">
        <authorList>
            <consortium name="ELIXIR-Norway"/>
        </authorList>
    </citation>
    <scope>NUCLEOTIDE SEQUENCE [LARGE SCALE GENOMIC DNA]</scope>
</reference>
<organism evidence="1 2">
    <name type="scientific">Rangifer tarandus platyrhynchus</name>
    <name type="common">Svalbard reindeer</name>
    <dbReference type="NCBI Taxonomy" id="3082113"/>
    <lineage>
        <taxon>Eukaryota</taxon>
        <taxon>Metazoa</taxon>
        <taxon>Chordata</taxon>
        <taxon>Craniata</taxon>
        <taxon>Vertebrata</taxon>
        <taxon>Euteleostomi</taxon>
        <taxon>Mammalia</taxon>
        <taxon>Eutheria</taxon>
        <taxon>Laurasiatheria</taxon>
        <taxon>Artiodactyla</taxon>
        <taxon>Ruminantia</taxon>
        <taxon>Pecora</taxon>
        <taxon>Cervidae</taxon>
        <taxon>Odocoileinae</taxon>
        <taxon>Rangifer</taxon>
    </lineage>
</organism>
<evidence type="ECO:0000313" key="1">
    <source>
        <dbReference type="EMBL" id="CAI9152964.1"/>
    </source>
</evidence>
<sequence>MDQNLFDHFPSNGHSGCFQSFTLLTKLLQTSCTYILCPHASVSEARFPKRDERRECERRGLKIMKPEGWASLGFDGADLHVCTCVLRDLESRVMWGARGP</sequence>
<name>A0ABN8XVF2_RANTA</name>
<accession>A0ABN8XVF2</accession>
<evidence type="ECO:0000313" key="2">
    <source>
        <dbReference type="Proteomes" id="UP001176941"/>
    </source>
</evidence>
<dbReference type="EMBL" id="OX459946">
    <property type="protein sequence ID" value="CAI9152964.1"/>
    <property type="molecule type" value="Genomic_DNA"/>
</dbReference>
<proteinExistence type="predicted"/>
<protein>
    <submittedName>
        <fullName evidence="1">Uncharacterized protein</fullName>
    </submittedName>
</protein>